<dbReference type="InterPro" id="IPR003594">
    <property type="entry name" value="HATPase_dom"/>
</dbReference>
<evidence type="ECO:0000256" key="8">
    <source>
        <dbReference type="ARBA" id="ARBA00022840"/>
    </source>
</evidence>
<reference evidence="13" key="2">
    <citation type="submission" date="2021-04" db="EMBL/GenBank/DDBJ databases">
        <authorList>
            <person name="Gilroy R."/>
        </authorList>
    </citation>
    <scope>NUCLEOTIDE SEQUENCE</scope>
    <source>
        <strain evidence="13">ChiGjej6B6-14162</strain>
    </source>
</reference>
<dbReference type="NCBIfam" id="TIGR00229">
    <property type="entry name" value="sensory_box"/>
    <property type="match status" value="1"/>
</dbReference>
<proteinExistence type="predicted"/>
<keyword evidence="9" id="KW-0902">Two-component regulatory system</keyword>
<dbReference type="InterPro" id="IPR004358">
    <property type="entry name" value="Sig_transdc_His_kin-like_C"/>
</dbReference>
<dbReference type="SMART" id="SM00091">
    <property type="entry name" value="PAS"/>
    <property type="match status" value="1"/>
</dbReference>
<dbReference type="PROSITE" id="PS50885">
    <property type="entry name" value="HAMP"/>
    <property type="match status" value="1"/>
</dbReference>
<dbReference type="PROSITE" id="PS50109">
    <property type="entry name" value="HIS_KIN"/>
    <property type="match status" value="1"/>
</dbReference>
<evidence type="ECO:0000259" key="12">
    <source>
        <dbReference type="PROSITE" id="PS50885"/>
    </source>
</evidence>
<dbReference type="GO" id="GO:0016020">
    <property type="term" value="C:membrane"/>
    <property type="evidence" value="ECO:0007669"/>
    <property type="project" value="UniProtKB-SubCell"/>
</dbReference>
<evidence type="ECO:0000256" key="7">
    <source>
        <dbReference type="ARBA" id="ARBA00022777"/>
    </source>
</evidence>
<keyword evidence="10" id="KW-1133">Transmembrane helix</keyword>
<dbReference type="SMART" id="SM00387">
    <property type="entry name" value="HATPase_c"/>
    <property type="match status" value="1"/>
</dbReference>
<organism evidence="13 14">
    <name type="scientific">Candidatus Parabacteroides intestinipullorum</name>
    <dbReference type="NCBI Taxonomy" id="2838723"/>
    <lineage>
        <taxon>Bacteria</taxon>
        <taxon>Pseudomonadati</taxon>
        <taxon>Bacteroidota</taxon>
        <taxon>Bacteroidia</taxon>
        <taxon>Bacteroidales</taxon>
        <taxon>Tannerellaceae</taxon>
        <taxon>Parabacteroides</taxon>
    </lineage>
</organism>
<dbReference type="PANTHER" id="PTHR43065:SF10">
    <property type="entry name" value="PEROXIDE STRESS-ACTIVATED HISTIDINE KINASE MAK3"/>
    <property type="match status" value="1"/>
</dbReference>
<feature type="domain" description="Histidine kinase" evidence="11">
    <location>
        <begin position="228"/>
        <end position="437"/>
    </location>
</feature>
<dbReference type="SUPFAM" id="SSF55785">
    <property type="entry name" value="PYP-like sensor domain (PAS domain)"/>
    <property type="match status" value="1"/>
</dbReference>
<dbReference type="PRINTS" id="PR00344">
    <property type="entry name" value="BCTRLSENSOR"/>
</dbReference>
<dbReference type="InterPro" id="IPR003660">
    <property type="entry name" value="HAMP_dom"/>
</dbReference>
<evidence type="ECO:0000256" key="2">
    <source>
        <dbReference type="ARBA" id="ARBA00004370"/>
    </source>
</evidence>
<keyword evidence="6" id="KW-0547">Nucleotide-binding</keyword>
<dbReference type="GO" id="GO:0000160">
    <property type="term" value="P:phosphorelay signal transduction system"/>
    <property type="evidence" value="ECO:0007669"/>
    <property type="project" value="UniProtKB-KW"/>
</dbReference>
<evidence type="ECO:0000256" key="6">
    <source>
        <dbReference type="ARBA" id="ARBA00022741"/>
    </source>
</evidence>
<dbReference type="InterPro" id="IPR000014">
    <property type="entry name" value="PAS"/>
</dbReference>
<reference evidence="13" key="1">
    <citation type="journal article" date="2021" name="PeerJ">
        <title>Extensive microbial diversity within the chicken gut microbiome revealed by metagenomics and culture.</title>
        <authorList>
            <person name="Gilroy R."/>
            <person name="Ravi A."/>
            <person name="Getino M."/>
            <person name="Pursley I."/>
            <person name="Horton D.L."/>
            <person name="Alikhan N.F."/>
            <person name="Baker D."/>
            <person name="Gharbi K."/>
            <person name="Hall N."/>
            <person name="Watson M."/>
            <person name="Adriaenssens E.M."/>
            <person name="Foster-Nyarko E."/>
            <person name="Jarju S."/>
            <person name="Secka A."/>
            <person name="Antonio M."/>
            <person name="Oren A."/>
            <person name="Chaudhuri R.R."/>
            <person name="La Ragione R."/>
            <person name="Hildebrand F."/>
            <person name="Pallen M.J."/>
        </authorList>
    </citation>
    <scope>NUCLEOTIDE SEQUENCE</scope>
    <source>
        <strain evidence="13">ChiGjej6B6-14162</strain>
    </source>
</reference>
<name>A0A9D1X6Z3_9BACT</name>
<gene>
    <name evidence="13" type="ORF">H9977_03280</name>
</gene>
<protein>
    <recommendedName>
        <fullName evidence="3">histidine kinase</fullName>
        <ecNumber evidence="3">2.7.13.3</ecNumber>
    </recommendedName>
</protein>
<keyword evidence="10" id="KW-0472">Membrane</keyword>
<evidence type="ECO:0000256" key="4">
    <source>
        <dbReference type="ARBA" id="ARBA00022553"/>
    </source>
</evidence>
<dbReference type="InterPro" id="IPR005467">
    <property type="entry name" value="His_kinase_dom"/>
</dbReference>
<dbReference type="Gene3D" id="3.30.450.20">
    <property type="entry name" value="PAS domain"/>
    <property type="match status" value="1"/>
</dbReference>
<dbReference type="Gene3D" id="1.10.287.130">
    <property type="match status" value="1"/>
</dbReference>
<dbReference type="Proteomes" id="UP000886740">
    <property type="component" value="Unassembled WGS sequence"/>
</dbReference>
<dbReference type="SUPFAM" id="SSF55874">
    <property type="entry name" value="ATPase domain of HSP90 chaperone/DNA topoisomerase II/histidine kinase"/>
    <property type="match status" value="1"/>
</dbReference>
<feature type="transmembrane region" description="Helical" evidence="10">
    <location>
        <begin position="7"/>
        <end position="29"/>
    </location>
</feature>
<evidence type="ECO:0000256" key="1">
    <source>
        <dbReference type="ARBA" id="ARBA00000085"/>
    </source>
</evidence>
<feature type="domain" description="HAMP" evidence="12">
    <location>
        <begin position="53"/>
        <end position="105"/>
    </location>
</feature>
<dbReference type="GO" id="GO:0004673">
    <property type="term" value="F:protein histidine kinase activity"/>
    <property type="evidence" value="ECO:0007669"/>
    <property type="project" value="UniProtKB-EC"/>
</dbReference>
<dbReference type="Gene3D" id="6.10.340.10">
    <property type="match status" value="1"/>
</dbReference>
<evidence type="ECO:0000256" key="9">
    <source>
        <dbReference type="ARBA" id="ARBA00023012"/>
    </source>
</evidence>
<evidence type="ECO:0000256" key="3">
    <source>
        <dbReference type="ARBA" id="ARBA00012438"/>
    </source>
</evidence>
<dbReference type="PANTHER" id="PTHR43065">
    <property type="entry name" value="SENSOR HISTIDINE KINASE"/>
    <property type="match status" value="1"/>
</dbReference>
<keyword evidence="5" id="KW-0808">Transferase</keyword>
<comment type="caution">
    <text evidence="13">The sequence shown here is derived from an EMBL/GenBank/DDBJ whole genome shotgun (WGS) entry which is preliminary data.</text>
</comment>
<keyword evidence="8" id="KW-0067">ATP-binding</keyword>
<comment type="subcellular location">
    <subcellularLocation>
        <location evidence="2">Membrane</location>
    </subcellularLocation>
</comment>
<keyword evidence="10" id="KW-0812">Transmembrane</keyword>
<dbReference type="InterPro" id="IPR035965">
    <property type="entry name" value="PAS-like_dom_sf"/>
</dbReference>
<evidence type="ECO:0000256" key="5">
    <source>
        <dbReference type="ARBA" id="ARBA00022679"/>
    </source>
</evidence>
<sequence>MGLRHLFLFLVLFVLALNGAFLYLIIYGITTPRVILVEGLILLTFFFLFYFYRRTIRPLDAIGNGMDLLKEQDFSSRLKKTGQKETDRIVDLFNKIMIQLKNERLRSEERNHFLELLIQASPMGVIIMDLDERILSLNPAVSRFLNGHDKAELIGRKLAACDEPLLEGLLHIPLENSETIRMSDARIYKCTASYFMDRGFQRRFFLIEELTREMFKVERKAYEKVIRMISHEVNNTTAGITSTLDTLQSAFDDECEENQDIREALRVTIDRCYGMSRFITNFADVVRLPEPMLRPVSLNNCVLSCERLMETICVERRIEVRMDLADDLPPVPLDTPLFEQALLNIIKNAVEAIGEKGIIFIRTQNNPVRLEITDTGKGISKEVEGKLFSPFFSTKPNGQGIGLMLIREILQKHHCYFSLTTGKDGLTRFMIQWNSLDMAHH</sequence>
<evidence type="ECO:0000259" key="11">
    <source>
        <dbReference type="PROSITE" id="PS50109"/>
    </source>
</evidence>
<accession>A0A9D1X6Z3</accession>
<keyword evidence="7" id="KW-0418">Kinase</keyword>
<evidence type="ECO:0000313" key="13">
    <source>
        <dbReference type="EMBL" id="HIX74049.1"/>
    </source>
</evidence>
<dbReference type="GO" id="GO:0005524">
    <property type="term" value="F:ATP binding"/>
    <property type="evidence" value="ECO:0007669"/>
    <property type="project" value="UniProtKB-KW"/>
</dbReference>
<feature type="transmembrane region" description="Helical" evidence="10">
    <location>
        <begin position="35"/>
        <end position="52"/>
    </location>
</feature>
<dbReference type="Gene3D" id="3.30.565.10">
    <property type="entry name" value="Histidine kinase-like ATPase, C-terminal domain"/>
    <property type="match status" value="1"/>
</dbReference>
<comment type="catalytic activity">
    <reaction evidence="1">
        <text>ATP + protein L-histidine = ADP + protein N-phospho-L-histidine.</text>
        <dbReference type="EC" id="2.7.13.3"/>
    </reaction>
</comment>
<dbReference type="Pfam" id="PF02518">
    <property type="entry name" value="HATPase_c"/>
    <property type="match status" value="1"/>
</dbReference>
<dbReference type="EC" id="2.7.13.3" evidence="3"/>
<dbReference type="EMBL" id="DXEL01000028">
    <property type="protein sequence ID" value="HIX74049.1"/>
    <property type="molecule type" value="Genomic_DNA"/>
</dbReference>
<dbReference type="InterPro" id="IPR036890">
    <property type="entry name" value="HATPase_C_sf"/>
</dbReference>
<evidence type="ECO:0000256" key="10">
    <source>
        <dbReference type="SAM" id="Phobius"/>
    </source>
</evidence>
<keyword evidence="4" id="KW-0597">Phosphoprotein</keyword>
<dbReference type="AlphaFoldDB" id="A0A9D1X6Z3"/>
<dbReference type="Pfam" id="PF13188">
    <property type="entry name" value="PAS_8"/>
    <property type="match status" value="1"/>
</dbReference>
<evidence type="ECO:0000313" key="14">
    <source>
        <dbReference type="Proteomes" id="UP000886740"/>
    </source>
</evidence>